<feature type="transmembrane region" description="Helical" evidence="1">
    <location>
        <begin position="113"/>
        <end position="132"/>
    </location>
</feature>
<dbReference type="AlphaFoldDB" id="U5W4J5"/>
<dbReference type="Proteomes" id="UP000017746">
    <property type="component" value="Chromosome"/>
</dbReference>
<organism evidence="2 3">
    <name type="scientific">Actinoplanes friuliensis DSM 7358</name>
    <dbReference type="NCBI Taxonomy" id="1246995"/>
    <lineage>
        <taxon>Bacteria</taxon>
        <taxon>Bacillati</taxon>
        <taxon>Actinomycetota</taxon>
        <taxon>Actinomycetes</taxon>
        <taxon>Micromonosporales</taxon>
        <taxon>Micromonosporaceae</taxon>
        <taxon>Actinoplanes</taxon>
    </lineage>
</organism>
<dbReference type="EMBL" id="CP006272">
    <property type="protein sequence ID" value="AGZ44123.1"/>
    <property type="molecule type" value="Genomic_DNA"/>
</dbReference>
<dbReference type="STRING" id="1246995.AFR_29310"/>
<evidence type="ECO:0000256" key="1">
    <source>
        <dbReference type="SAM" id="Phobius"/>
    </source>
</evidence>
<keyword evidence="1" id="KW-1133">Transmembrane helix</keyword>
<gene>
    <name evidence="2" type="ORF">AFR_29310</name>
</gene>
<sequence>MASHPGAPLEALLVLLVTTTGTVVAALTADALSHLAVHGRFLNGPELRHALRASLGSLVTVVAPLALLGASALGAWPVTPALWISAAVLLATLVTVAAIAIRGVTVPWWQRTLFLTALGIAGLIVVWLQTLAHG</sequence>
<feature type="transmembrane region" description="Helical" evidence="1">
    <location>
        <begin position="53"/>
        <end position="76"/>
    </location>
</feature>
<evidence type="ECO:0000313" key="2">
    <source>
        <dbReference type="EMBL" id="AGZ44123.1"/>
    </source>
</evidence>
<dbReference type="HOGENOM" id="CLU_1891681_0_0_11"/>
<name>U5W4J5_9ACTN</name>
<accession>U5W4J5</accession>
<feature type="transmembrane region" description="Helical" evidence="1">
    <location>
        <begin position="82"/>
        <end position="101"/>
    </location>
</feature>
<reference evidence="2 3" key="1">
    <citation type="journal article" date="2014" name="J. Biotechnol.">
        <title>Complete genome sequence of the actinobacterium Actinoplanes friuliensis HAG 010964, producer of the lipopeptide antibiotic friulimycin.</title>
        <authorList>
            <person name="Ruckert C."/>
            <person name="Szczepanowski R."/>
            <person name="Albersmeier A."/>
            <person name="Goesmann A."/>
            <person name="Fischer N."/>
            <person name="Steinkamper A."/>
            <person name="Puhler A."/>
            <person name="Biener R."/>
            <person name="Schwartz D."/>
            <person name="Kalinowski J."/>
        </authorList>
    </citation>
    <scope>NUCLEOTIDE SEQUENCE [LARGE SCALE GENOMIC DNA]</scope>
    <source>
        <strain evidence="2 3">DSM 7358</strain>
    </source>
</reference>
<keyword evidence="1" id="KW-0812">Transmembrane</keyword>
<dbReference type="PATRIC" id="fig|1246995.3.peg.5939"/>
<proteinExistence type="predicted"/>
<keyword evidence="1" id="KW-0472">Membrane</keyword>
<dbReference type="KEGG" id="afs:AFR_29310"/>
<protein>
    <submittedName>
        <fullName evidence="2">Uncharacterized protein</fullName>
    </submittedName>
</protein>
<keyword evidence="3" id="KW-1185">Reference proteome</keyword>
<feature type="transmembrane region" description="Helical" evidence="1">
    <location>
        <begin position="12"/>
        <end position="32"/>
    </location>
</feature>
<evidence type="ECO:0000313" key="3">
    <source>
        <dbReference type="Proteomes" id="UP000017746"/>
    </source>
</evidence>